<dbReference type="WBParaSite" id="Minc3s06962g40544">
    <property type="protein sequence ID" value="Minc3s06962g40544"/>
    <property type="gene ID" value="Minc3s06962g40544"/>
</dbReference>
<evidence type="ECO:0000256" key="3">
    <source>
        <dbReference type="ARBA" id="ARBA00022478"/>
    </source>
</evidence>
<dbReference type="Pfam" id="PF04997">
    <property type="entry name" value="RNA_pol_Rpb1_1"/>
    <property type="match status" value="1"/>
</dbReference>
<keyword evidence="3" id="KW-0240">DNA-directed RNA polymerase</keyword>
<dbReference type="InterPro" id="IPR044893">
    <property type="entry name" value="RNA_pol_Rpb1_clamp_domain"/>
</dbReference>
<evidence type="ECO:0000313" key="9">
    <source>
        <dbReference type="WBParaSite" id="Minc3s06962g40544"/>
    </source>
</evidence>
<dbReference type="InterPro" id="IPR045867">
    <property type="entry name" value="DNA-dir_RpoC_beta_prime"/>
</dbReference>
<keyword evidence="4" id="KW-0808">Transferase</keyword>
<keyword evidence="8" id="KW-1185">Reference proteome</keyword>
<dbReference type="AlphaFoldDB" id="A0A914NJ87"/>
<dbReference type="Proteomes" id="UP000887563">
    <property type="component" value="Unplaced"/>
</dbReference>
<dbReference type="GO" id="GO:0006351">
    <property type="term" value="P:DNA-templated transcription"/>
    <property type="evidence" value="ECO:0007669"/>
    <property type="project" value="InterPro"/>
</dbReference>
<protein>
    <recommendedName>
        <fullName evidence="2">DNA-directed RNA polymerase</fullName>
        <ecNumber evidence="2">2.7.7.6</ecNumber>
    </recommendedName>
</protein>
<evidence type="ECO:0000256" key="2">
    <source>
        <dbReference type="ARBA" id="ARBA00012418"/>
    </source>
</evidence>
<evidence type="ECO:0000256" key="6">
    <source>
        <dbReference type="ARBA" id="ARBA00023163"/>
    </source>
</evidence>
<dbReference type="Gene3D" id="4.10.860.120">
    <property type="entry name" value="RNA polymerase II, clamp domain"/>
    <property type="match status" value="1"/>
</dbReference>
<keyword evidence="6" id="KW-0804">Transcription</keyword>
<dbReference type="GO" id="GO:0003677">
    <property type="term" value="F:DNA binding"/>
    <property type="evidence" value="ECO:0007669"/>
    <property type="project" value="InterPro"/>
</dbReference>
<dbReference type="GO" id="GO:0003899">
    <property type="term" value="F:DNA-directed RNA polymerase activity"/>
    <property type="evidence" value="ECO:0007669"/>
    <property type="project" value="UniProtKB-EC"/>
</dbReference>
<dbReference type="PANTHER" id="PTHR19376">
    <property type="entry name" value="DNA-DIRECTED RNA POLYMERASE"/>
    <property type="match status" value="1"/>
</dbReference>
<keyword evidence="5" id="KW-0548">Nucleotidyltransferase</keyword>
<feature type="domain" description="RNA polymerase Rpb1" evidence="7">
    <location>
        <begin position="18"/>
        <end position="133"/>
    </location>
</feature>
<dbReference type="SUPFAM" id="SSF64484">
    <property type="entry name" value="beta and beta-prime subunits of DNA dependent RNA-polymerase"/>
    <property type="match status" value="1"/>
</dbReference>
<name>A0A914NJ87_MELIC</name>
<accession>A0A914NJ87</accession>
<sequence>MASSADLSVKQNRSFMQFDAMEMKIYTSEEVRKISVMEITKADTFDEVGFPTRGGLYDLRLGPSEGVCDTCRLSDNHCPGHYGHIELALPVFNPLLFSFINNIMKATCIHCHRFTIDTNSIPTKILIAKLRAIDFGFSEILENISGEIKNRIGNGEVIGFY</sequence>
<evidence type="ECO:0000256" key="1">
    <source>
        <dbReference type="ARBA" id="ARBA00006460"/>
    </source>
</evidence>
<dbReference type="InterPro" id="IPR007080">
    <property type="entry name" value="RNA_pol_Rpb1_1"/>
</dbReference>
<proteinExistence type="inferred from homology"/>
<reference evidence="9" key="1">
    <citation type="submission" date="2022-11" db="UniProtKB">
        <authorList>
            <consortium name="WormBaseParasite"/>
        </authorList>
    </citation>
    <scope>IDENTIFICATION</scope>
</reference>
<evidence type="ECO:0000256" key="4">
    <source>
        <dbReference type="ARBA" id="ARBA00022679"/>
    </source>
</evidence>
<comment type="similarity">
    <text evidence="1">Belongs to the RNA polymerase beta' chain family.</text>
</comment>
<evidence type="ECO:0000256" key="5">
    <source>
        <dbReference type="ARBA" id="ARBA00022695"/>
    </source>
</evidence>
<dbReference type="PANTHER" id="PTHR19376:SF11">
    <property type="entry name" value="DNA-DIRECTED RNA POLYMERASE I SUBUNIT RPA1"/>
    <property type="match status" value="1"/>
</dbReference>
<evidence type="ECO:0000259" key="7">
    <source>
        <dbReference type="Pfam" id="PF04997"/>
    </source>
</evidence>
<evidence type="ECO:0000313" key="8">
    <source>
        <dbReference type="Proteomes" id="UP000887563"/>
    </source>
</evidence>
<dbReference type="EC" id="2.7.7.6" evidence="2"/>
<dbReference type="GO" id="GO:0005736">
    <property type="term" value="C:RNA polymerase I complex"/>
    <property type="evidence" value="ECO:0007669"/>
    <property type="project" value="TreeGrafter"/>
</dbReference>
<organism evidence="8 9">
    <name type="scientific">Meloidogyne incognita</name>
    <name type="common">Southern root-knot nematode worm</name>
    <name type="synonym">Oxyuris incognita</name>
    <dbReference type="NCBI Taxonomy" id="6306"/>
    <lineage>
        <taxon>Eukaryota</taxon>
        <taxon>Metazoa</taxon>
        <taxon>Ecdysozoa</taxon>
        <taxon>Nematoda</taxon>
        <taxon>Chromadorea</taxon>
        <taxon>Rhabditida</taxon>
        <taxon>Tylenchina</taxon>
        <taxon>Tylenchomorpha</taxon>
        <taxon>Tylenchoidea</taxon>
        <taxon>Meloidogynidae</taxon>
        <taxon>Meloidogyninae</taxon>
        <taxon>Meloidogyne</taxon>
        <taxon>Meloidogyne incognita group</taxon>
    </lineage>
</organism>